<dbReference type="AlphaFoldDB" id="A0A7J6UFB3"/>
<dbReference type="PROSITE" id="PS50082">
    <property type="entry name" value="WD_REPEATS_2"/>
    <property type="match status" value="1"/>
</dbReference>
<keyword evidence="2" id="KW-0677">Repeat</keyword>
<keyword evidence="5" id="KW-1185">Reference proteome</keyword>
<evidence type="ECO:0000313" key="4">
    <source>
        <dbReference type="EMBL" id="KAF4755939.1"/>
    </source>
</evidence>
<dbReference type="InterPro" id="IPR001680">
    <property type="entry name" value="WD40_rpt"/>
</dbReference>
<dbReference type="PANTHER" id="PTHR10971">
    <property type="entry name" value="MRNA EXPORT FACTOR AND BUB3"/>
    <property type="match status" value="1"/>
</dbReference>
<dbReference type="Proteomes" id="UP000553632">
    <property type="component" value="Unassembled WGS sequence"/>
</dbReference>
<feature type="repeat" description="WD" evidence="3">
    <location>
        <begin position="77"/>
        <end position="116"/>
    </location>
</feature>
<protein>
    <submittedName>
        <fullName evidence="4">Uncharacterized protein</fullName>
    </submittedName>
</protein>
<dbReference type="InterPro" id="IPR015943">
    <property type="entry name" value="WD40/YVTN_repeat-like_dom_sf"/>
</dbReference>
<keyword evidence="1 3" id="KW-0853">WD repeat</keyword>
<proteinExistence type="predicted"/>
<dbReference type="SMART" id="SM00320">
    <property type="entry name" value="WD40"/>
    <property type="match status" value="2"/>
</dbReference>
<reference evidence="4 5" key="1">
    <citation type="submission" date="2020-04" db="EMBL/GenBank/DDBJ databases">
        <title>Perkinsus olseni comparative genomics.</title>
        <authorList>
            <person name="Bogema D.R."/>
        </authorList>
    </citation>
    <scope>NUCLEOTIDE SEQUENCE [LARGE SCALE GENOMIC DNA]</scope>
    <source>
        <strain evidence="4 5">ATCC PRA-207</strain>
    </source>
</reference>
<accession>A0A7J6UFB3</accession>
<evidence type="ECO:0000256" key="3">
    <source>
        <dbReference type="PROSITE-ProRule" id="PRU00221"/>
    </source>
</evidence>
<evidence type="ECO:0000313" key="5">
    <source>
        <dbReference type="Proteomes" id="UP000553632"/>
    </source>
</evidence>
<dbReference type="SUPFAM" id="SSF50978">
    <property type="entry name" value="WD40 repeat-like"/>
    <property type="match status" value="1"/>
</dbReference>
<feature type="non-terminal residue" evidence="4">
    <location>
        <position position="431"/>
    </location>
</feature>
<name>A0A7J6UFB3_PEROL</name>
<feature type="non-terminal residue" evidence="4">
    <location>
        <position position="1"/>
    </location>
</feature>
<evidence type="ECO:0000256" key="2">
    <source>
        <dbReference type="ARBA" id="ARBA00022737"/>
    </source>
</evidence>
<dbReference type="EMBL" id="JABANO010003990">
    <property type="protein sequence ID" value="KAF4755939.1"/>
    <property type="molecule type" value="Genomic_DNA"/>
</dbReference>
<dbReference type="Gene3D" id="2.130.10.10">
    <property type="entry name" value="YVTN repeat-like/Quinoprotein amine dehydrogenase"/>
    <property type="match status" value="1"/>
</dbReference>
<evidence type="ECO:0000256" key="1">
    <source>
        <dbReference type="ARBA" id="ARBA00022574"/>
    </source>
</evidence>
<gene>
    <name evidence="4" type="ORF">FOZ63_031221</name>
</gene>
<dbReference type="InterPro" id="IPR036322">
    <property type="entry name" value="WD40_repeat_dom_sf"/>
</dbReference>
<sequence>GSDGKLRTWKAVPTPAGHIELTPDLIVDTDGQPVMSVHFEPTRDEAGNMTGGGVMFCGLEDGRVRVFDKTTGAQFDLLGHAKAVHSLGVLQGILVTSSWDGTVRLWTPKEGTYQNTHTIEIGYPVKCMTIAEQTMWIGGVCGITGISIMDLTIQGRIDTQSPVMKMLIYENHVVAITLDGKLFVFDPNGNETASMDCALNYVHNGDKLRKPCCNSCLDGVVINGKAALLVGQMNGSVRAYTLPTLKPLVWWQTAMQRKNADVRIVKSLGEEMEACPYGSGRISDESSLLWLPPQTLNADVRLGGSFIVGDSFRILWGRLRLPNLDGPSEARGLAGSELLAGSPSPSSPGRAVRPAIEPGCYEGRVDPPRPIGNLHGIAMNVSYGASEGPKPVTSMQFLVEETQPTFEVVDVGRIEWAATACLSCRRLELGP</sequence>
<comment type="caution">
    <text evidence="4">The sequence shown here is derived from an EMBL/GenBank/DDBJ whole genome shotgun (WGS) entry which is preliminary data.</text>
</comment>
<organism evidence="4 5">
    <name type="scientific">Perkinsus olseni</name>
    <name type="common">Perkinsus atlanticus</name>
    <dbReference type="NCBI Taxonomy" id="32597"/>
    <lineage>
        <taxon>Eukaryota</taxon>
        <taxon>Sar</taxon>
        <taxon>Alveolata</taxon>
        <taxon>Perkinsozoa</taxon>
        <taxon>Perkinsea</taxon>
        <taxon>Perkinsida</taxon>
        <taxon>Perkinsidae</taxon>
        <taxon>Perkinsus</taxon>
    </lineage>
</organism>